<organism evidence="3 4">
    <name type="scientific">Nocardia jinanensis</name>
    <dbReference type="NCBI Taxonomy" id="382504"/>
    <lineage>
        <taxon>Bacteria</taxon>
        <taxon>Bacillati</taxon>
        <taxon>Actinomycetota</taxon>
        <taxon>Actinomycetes</taxon>
        <taxon>Mycobacteriales</taxon>
        <taxon>Nocardiaceae</taxon>
        <taxon>Nocardia</taxon>
    </lineage>
</organism>
<dbReference type="PANTHER" id="PTHR21240">
    <property type="entry name" value="2-AMINO-3-CARBOXYLMUCONATE-6-SEMIALDEHYDE DECARBOXYLASE"/>
    <property type="match status" value="1"/>
</dbReference>
<dbReference type="SUPFAM" id="SSF51556">
    <property type="entry name" value="Metallo-dependent hydrolases"/>
    <property type="match status" value="1"/>
</dbReference>
<proteinExistence type="predicted"/>
<dbReference type="Proteomes" id="UP000638263">
    <property type="component" value="Unassembled WGS sequence"/>
</dbReference>
<reference evidence="3" key="1">
    <citation type="journal article" date="2014" name="Int. J. Syst. Evol. Microbiol.">
        <title>Complete genome sequence of Corynebacterium casei LMG S-19264T (=DSM 44701T), isolated from a smear-ripened cheese.</title>
        <authorList>
            <consortium name="US DOE Joint Genome Institute (JGI-PGF)"/>
            <person name="Walter F."/>
            <person name="Albersmeier A."/>
            <person name="Kalinowski J."/>
            <person name="Ruckert C."/>
        </authorList>
    </citation>
    <scope>NUCLEOTIDE SEQUENCE</scope>
    <source>
        <strain evidence="3">CGMCC 4.3508</strain>
    </source>
</reference>
<keyword evidence="1" id="KW-0456">Lyase</keyword>
<dbReference type="InterPro" id="IPR032465">
    <property type="entry name" value="ACMSD"/>
</dbReference>
<keyword evidence="4" id="KW-1185">Reference proteome</keyword>
<gene>
    <name evidence="3" type="ORF">GCM10011588_28820</name>
</gene>
<evidence type="ECO:0000313" key="4">
    <source>
        <dbReference type="Proteomes" id="UP000638263"/>
    </source>
</evidence>
<accession>A0A917RLL1</accession>
<evidence type="ECO:0000256" key="1">
    <source>
        <dbReference type="ARBA" id="ARBA00023239"/>
    </source>
</evidence>
<evidence type="ECO:0000313" key="3">
    <source>
        <dbReference type="EMBL" id="GGL12627.1"/>
    </source>
</evidence>
<comment type="caution">
    <text evidence="3">The sequence shown here is derived from an EMBL/GenBank/DDBJ whole genome shotgun (WGS) entry which is preliminary data.</text>
</comment>
<dbReference type="GO" id="GO:0005737">
    <property type="term" value="C:cytoplasm"/>
    <property type="evidence" value="ECO:0007669"/>
    <property type="project" value="TreeGrafter"/>
</dbReference>
<sequence length="395" mass="44370">MTEAGEDTMPLQDHHQIISVDDHVIEHPRVFQDRLPAKYRDNGPRIVENGTGDHIWVYDGVEYPNVGLNAVAGKEPKDFGMEPVRYEDMIPGCYDPLARVADMNIDGVQAAMCFPSFPGFGGGKFHRAKDKELALECVRAWNDFMLDEWCGSAPDRFIPLAILPTWDVELATAEAARTAAKGARTISFPDSPVPLGMPSFHTNYWDPLWDVCEQTDMPVSLHFGSSSFVPGFSHSAAPAGSDPGGPYVTAITLFACNLMWSAVDLIFSGTLQRHPRLKFSLAEGGIGWIPYILERADFSWERHRWYQDIDFDAKPSDLFARHFWGCFIDDTHGLANRHTIGVDRIMLEIDYPHSDSHWPRSRKRAAEVLADVPDHETALIVEHTARTLFNFPRSS</sequence>
<protein>
    <submittedName>
        <fullName evidence="3">Amidohydrolase</fullName>
    </submittedName>
</protein>
<dbReference type="GO" id="GO:0019748">
    <property type="term" value="P:secondary metabolic process"/>
    <property type="evidence" value="ECO:0007669"/>
    <property type="project" value="TreeGrafter"/>
</dbReference>
<evidence type="ECO:0000259" key="2">
    <source>
        <dbReference type="Pfam" id="PF04909"/>
    </source>
</evidence>
<dbReference type="EMBL" id="BMMH01000005">
    <property type="protein sequence ID" value="GGL12627.1"/>
    <property type="molecule type" value="Genomic_DNA"/>
</dbReference>
<dbReference type="PANTHER" id="PTHR21240:SF28">
    <property type="entry name" value="ISO-OROTATE DECARBOXYLASE (EUROFUNG)"/>
    <property type="match status" value="1"/>
</dbReference>
<dbReference type="AlphaFoldDB" id="A0A917RLL1"/>
<dbReference type="GO" id="GO:0016787">
    <property type="term" value="F:hydrolase activity"/>
    <property type="evidence" value="ECO:0007669"/>
    <property type="project" value="InterPro"/>
</dbReference>
<dbReference type="Pfam" id="PF04909">
    <property type="entry name" value="Amidohydro_2"/>
    <property type="match status" value="1"/>
</dbReference>
<dbReference type="Gene3D" id="3.20.20.140">
    <property type="entry name" value="Metal-dependent hydrolases"/>
    <property type="match status" value="1"/>
</dbReference>
<reference evidence="3" key="2">
    <citation type="submission" date="2020-09" db="EMBL/GenBank/DDBJ databases">
        <authorList>
            <person name="Sun Q."/>
            <person name="Zhou Y."/>
        </authorList>
    </citation>
    <scope>NUCLEOTIDE SEQUENCE</scope>
    <source>
        <strain evidence="3">CGMCC 4.3508</strain>
    </source>
</reference>
<feature type="domain" description="Amidohydrolase-related" evidence="2">
    <location>
        <begin position="88"/>
        <end position="391"/>
    </location>
</feature>
<dbReference type="GO" id="GO:0016831">
    <property type="term" value="F:carboxy-lyase activity"/>
    <property type="evidence" value="ECO:0007669"/>
    <property type="project" value="InterPro"/>
</dbReference>
<name>A0A917RLL1_9NOCA</name>
<dbReference type="InterPro" id="IPR032466">
    <property type="entry name" value="Metal_Hydrolase"/>
</dbReference>
<dbReference type="InterPro" id="IPR006680">
    <property type="entry name" value="Amidohydro-rel"/>
</dbReference>